<dbReference type="InterPro" id="IPR036322">
    <property type="entry name" value="WD40_repeat_dom_sf"/>
</dbReference>
<feature type="repeat" description="WD" evidence="13">
    <location>
        <begin position="181"/>
        <end position="221"/>
    </location>
</feature>
<evidence type="ECO:0000259" key="14">
    <source>
        <dbReference type="Pfam" id="PF23760"/>
    </source>
</evidence>
<evidence type="ECO:0000256" key="11">
    <source>
        <dbReference type="ARBA" id="ARBA00038022"/>
    </source>
</evidence>
<evidence type="ECO:0000256" key="8">
    <source>
        <dbReference type="ARBA" id="ARBA00023212"/>
    </source>
</evidence>
<evidence type="ECO:0000313" key="15">
    <source>
        <dbReference type="EMBL" id="NWR24785.1"/>
    </source>
</evidence>
<comment type="subcellular location">
    <subcellularLocation>
        <location evidence="2">Cytoplasm</location>
        <location evidence="2">Cytoskeleton</location>
        <location evidence="2">Microtubule organizing center</location>
        <location evidence="2">Centrosome</location>
    </subcellularLocation>
    <subcellularLocation>
        <location evidence="1">Nucleus</location>
    </subcellularLocation>
</comment>
<evidence type="ECO:0000256" key="13">
    <source>
        <dbReference type="PROSITE-ProRule" id="PRU00221"/>
    </source>
</evidence>
<dbReference type="Proteomes" id="UP000580681">
    <property type="component" value="Unassembled WGS sequence"/>
</dbReference>
<comment type="similarity">
    <text evidence="11">Belongs to the WD repeat DCAF12 family.</text>
</comment>
<dbReference type="FunFam" id="2.130.10.10:FF:001190">
    <property type="entry name" value="DDB1 and CUL4 associated factor 12"/>
    <property type="match status" value="1"/>
</dbReference>
<keyword evidence="16" id="KW-1185">Reference proteome</keyword>
<feature type="non-terminal residue" evidence="15">
    <location>
        <position position="1"/>
    </location>
</feature>
<name>A0A7K4VR54_9EMBE</name>
<evidence type="ECO:0000256" key="9">
    <source>
        <dbReference type="ARBA" id="ARBA00023242"/>
    </source>
</evidence>
<dbReference type="SMART" id="SM00320">
    <property type="entry name" value="WD40"/>
    <property type="match status" value="4"/>
</dbReference>
<keyword evidence="6" id="KW-0677">Repeat</keyword>
<evidence type="ECO:0000256" key="5">
    <source>
        <dbReference type="ARBA" id="ARBA00022574"/>
    </source>
</evidence>
<evidence type="ECO:0000256" key="2">
    <source>
        <dbReference type="ARBA" id="ARBA00004300"/>
    </source>
</evidence>
<dbReference type="PANTHER" id="PTHR19860">
    <property type="entry name" value="DDB1- AND CUL4-ASSOCIATED FACTOR 12-RELATED"/>
    <property type="match status" value="1"/>
</dbReference>
<feature type="non-terminal residue" evidence="15">
    <location>
        <position position="456"/>
    </location>
</feature>
<proteinExistence type="inferred from homology"/>
<evidence type="ECO:0000256" key="7">
    <source>
        <dbReference type="ARBA" id="ARBA00022786"/>
    </source>
</evidence>
<dbReference type="InterPro" id="IPR019775">
    <property type="entry name" value="WD40_repeat_CS"/>
</dbReference>
<dbReference type="AlphaFoldDB" id="A0A7K4VR54"/>
<gene>
    <name evidence="15" type="primary">Dcaf12</name>
    <name evidence="15" type="ORF">EMBFUC_R08440</name>
</gene>
<dbReference type="SUPFAM" id="SSF50978">
    <property type="entry name" value="WD40 repeat-like"/>
    <property type="match status" value="1"/>
</dbReference>
<comment type="caution">
    <text evidence="15">The sequence shown here is derived from an EMBL/GenBank/DDBJ whole genome shotgun (WGS) entry which is preliminary data.</text>
</comment>
<comment type="subunit">
    <text evidence="12">Component of the DCX(DCAF12) E3 ubiquitin ligase complex, at least composed of CUL4 (CUL4A or CUL4B), DDB1, DCAF12 and RBX1.</text>
</comment>
<evidence type="ECO:0000256" key="10">
    <source>
        <dbReference type="ARBA" id="ARBA00037373"/>
    </source>
</evidence>
<dbReference type="GO" id="GO:0080008">
    <property type="term" value="C:Cul4-RING E3 ubiquitin ligase complex"/>
    <property type="evidence" value="ECO:0007669"/>
    <property type="project" value="TreeGrafter"/>
</dbReference>
<dbReference type="Gene3D" id="2.130.10.10">
    <property type="entry name" value="YVTN repeat-like/Quinoprotein amine dehydrogenase"/>
    <property type="match status" value="1"/>
</dbReference>
<evidence type="ECO:0000256" key="3">
    <source>
        <dbReference type="ARBA" id="ARBA00004906"/>
    </source>
</evidence>
<evidence type="ECO:0000256" key="6">
    <source>
        <dbReference type="ARBA" id="ARBA00022737"/>
    </source>
</evidence>
<dbReference type="EMBL" id="VYZJ01002204">
    <property type="protein sequence ID" value="NWR24785.1"/>
    <property type="molecule type" value="Genomic_DNA"/>
</dbReference>
<protein>
    <submittedName>
        <fullName evidence="15">DCA12 factor</fullName>
    </submittedName>
</protein>
<dbReference type="PROSITE" id="PS50082">
    <property type="entry name" value="WD_REPEATS_2"/>
    <property type="match status" value="1"/>
</dbReference>
<dbReference type="InterPro" id="IPR015943">
    <property type="entry name" value="WD40/YVTN_repeat-like_dom_sf"/>
</dbReference>
<evidence type="ECO:0000313" key="16">
    <source>
        <dbReference type="Proteomes" id="UP000580681"/>
    </source>
</evidence>
<dbReference type="InterPro" id="IPR001680">
    <property type="entry name" value="WD40_rpt"/>
</dbReference>
<keyword evidence="5 13" id="KW-0853">WD repeat</keyword>
<feature type="domain" description="DDB1- and CUL4-associated factor 12 beta-propeller" evidence="14">
    <location>
        <begin position="76"/>
        <end position="456"/>
    </location>
</feature>
<dbReference type="Pfam" id="PF23760">
    <property type="entry name" value="Beta-prop_DCAF12"/>
    <property type="match status" value="1"/>
</dbReference>
<dbReference type="PANTHER" id="PTHR19860:SF16">
    <property type="entry name" value="DDB1- AND CUL4-ASSOCIATED FACTOR 12"/>
    <property type="match status" value="1"/>
</dbReference>
<organism evidence="15 16">
    <name type="scientific">Emberiza fucata</name>
    <dbReference type="NCBI Taxonomy" id="337179"/>
    <lineage>
        <taxon>Eukaryota</taxon>
        <taxon>Metazoa</taxon>
        <taxon>Chordata</taxon>
        <taxon>Craniata</taxon>
        <taxon>Vertebrata</taxon>
        <taxon>Euteleostomi</taxon>
        <taxon>Archelosauria</taxon>
        <taxon>Archosauria</taxon>
        <taxon>Dinosauria</taxon>
        <taxon>Saurischia</taxon>
        <taxon>Theropoda</taxon>
        <taxon>Coelurosauria</taxon>
        <taxon>Aves</taxon>
        <taxon>Neognathae</taxon>
        <taxon>Neoaves</taxon>
        <taxon>Telluraves</taxon>
        <taxon>Australaves</taxon>
        <taxon>Passeriformes</taxon>
        <taxon>Passeroidea</taxon>
        <taxon>Fringillidae</taxon>
        <taxon>Emberizinae</taxon>
        <taxon>Emberizini</taxon>
        <taxon>Emberiza</taxon>
    </lineage>
</organism>
<dbReference type="InterPro" id="IPR056151">
    <property type="entry name" value="Beta-prop_DCAF12"/>
</dbReference>
<dbReference type="GO" id="GO:0005813">
    <property type="term" value="C:centrosome"/>
    <property type="evidence" value="ECO:0007669"/>
    <property type="project" value="UniProtKB-SubCell"/>
</dbReference>
<comment type="function">
    <text evidence="10">Substrate-recognition component of a DCX (DDB1-CUL4-X-box) E3 ubiquitin-protein ligase complex of the DesCEND (destruction via C-end degrons) pathway, which recognizes a C-degron located at the extreme C terminus of target proteins, leading to their ubiquitination and degradation. The C-degron recognized by the DesCEND pathway is usually a motif of less than ten residues and can be present in full-length proteins, truncated proteins or proteolytically cleaved forms. The DCX(DCAF12) complex specifically recognizes proteins with a diglutamate (Glu-Glu) at the C-terminus leading to their ubiquitination and degradation. Also directly recognizes the C-terminal glutamate-leucine (Glu-Leu) degron as an alternative degron in proteins leading to their ubiquitination and degradation.</text>
</comment>
<keyword evidence="4" id="KW-0963">Cytoplasm</keyword>
<keyword evidence="9" id="KW-0539">Nucleus</keyword>
<dbReference type="InterPro" id="IPR051191">
    <property type="entry name" value="DCAF12"/>
</dbReference>
<dbReference type="PROSITE" id="PS00678">
    <property type="entry name" value="WD_REPEATS_1"/>
    <property type="match status" value="1"/>
</dbReference>
<dbReference type="PROSITE" id="PS50294">
    <property type="entry name" value="WD_REPEATS_REGION"/>
    <property type="match status" value="1"/>
</dbReference>
<keyword evidence="8" id="KW-0206">Cytoskeleton</keyword>
<keyword evidence="7" id="KW-0833">Ubl conjugation pathway</keyword>
<sequence>MARKTVSRKRKAAAAAAAGTGGLQGEQYGWDHSVHKRKRLPPVKRSLVYYVKGREVRMQNESSYHRLLHGYAAQQLPSLLKEREFHLGTLNKVFASQWLNHRQVVCGTKCNTVIVIELVQNPKLQVSWCHRRESRVTRNECIDATALKSKSVSVAEIVYLPQDLSVPKPCSVVWPARVSGLDGHKDWIFSIAWISDTMAVSGSRDGSMGLWEVTEDVLSKSDARHNLSQVPVYAHITHSALKDIPKENTNPDNCKVRALAFNNKNKELGAVSLDGYFHLWKAEHTLSKLLSTKLPYCRENVCLAYGQEWSVYAVGSQAHVSFLDPRQPSHNVKSVCSKERGSGIRSVSFYEHIITVGTGQGSLLFYDIRAQRFLEEKPPRACYGQKQKLGGSEILKLTTGKGWLNHDETWRNYFSDINYFPNAVYTHCYDSSGTKLFVAGGPLPSGLHGNYAGLWS</sequence>
<comment type="pathway">
    <text evidence="3">Protein modification; protein ubiquitination.</text>
</comment>
<evidence type="ECO:0000256" key="12">
    <source>
        <dbReference type="ARBA" id="ARBA00038623"/>
    </source>
</evidence>
<dbReference type="GO" id="GO:0005634">
    <property type="term" value="C:nucleus"/>
    <property type="evidence" value="ECO:0007669"/>
    <property type="project" value="UniProtKB-SubCell"/>
</dbReference>
<accession>A0A7K4VR54</accession>
<reference evidence="15 16" key="1">
    <citation type="submission" date="2019-09" db="EMBL/GenBank/DDBJ databases">
        <title>Bird 10,000 Genomes (B10K) Project - Family phase.</title>
        <authorList>
            <person name="Zhang G."/>
        </authorList>
    </citation>
    <scope>NUCLEOTIDE SEQUENCE [LARGE SCALE GENOMIC DNA]</scope>
    <source>
        <strain evidence="15">B10K-DU-015-11</strain>
        <tissue evidence="15">Mixed tissue sample</tissue>
    </source>
</reference>
<evidence type="ECO:0000256" key="4">
    <source>
        <dbReference type="ARBA" id="ARBA00022490"/>
    </source>
</evidence>
<evidence type="ECO:0000256" key="1">
    <source>
        <dbReference type="ARBA" id="ARBA00004123"/>
    </source>
</evidence>